<dbReference type="PANTHER" id="PTHR12549:SF38">
    <property type="entry name" value="JMJC DOMAIN-CONTAINING HISTONE DEMETHYLASE 2, ISOFORM A"/>
    <property type="match status" value="1"/>
</dbReference>
<feature type="compositionally biased region" description="Low complexity" evidence="4">
    <location>
        <begin position="128"/>
        <end position="158"/>
    </location>
</feature>
<dbReference type="GO" id="GO:0000118">
    <property type="term" value="C:histone deacetylase complex"/>
    <property type="evidence" value="ECO:0007669"/>
    <property type="project" value="TreeGrafter"/>
</dbReference>
<feature type="compositionally biased region" description="Low complexity" evidence="4">
    <location>
        <begin position="1271"/>
        <end position="1281"/>
    </location>
</feature>
<dbReference type="InterPro" id="IPR003347">
    <property type="entry name" value="JmjC_dom"/>
</dbReference>
<evidence type="ECO:0000256" key="4">
    <source>
        <dbReference type="SAM" id="MobiDB-lite"/>
    </source>
</evidence>
<feature type="compositionally biased region" description="Acidic residues" evidence="4">
    <location>
        <begin position="79"/>
        <end position="88"/>
    </location>
</feature>
<dbReference type="GO" id="GO:0046872">
    <property type="term" value="F:metal ion binding"/>
    <property type="evidence" value="ECO:0007669"/>
    <property type="project" value="UniProtKB-KW"/>
</dbReference>
<feature type="region of interest" description="Disordered" evidence="4">
    <location>
        <begin position="1153"/>
        <end position="1187"/>
    </location>
</feature>
<keyword evidence="3" id="KW-0539">Nucleus</keyword>
<feature type="compositionally biased region" description="Basic and acidic residues" evidence="4">
    <location>
        <begin position="1004"/>
        <end position="1025"/>
    </location>
</feature>
<dbReference type="PANTHER" id="PTHR12549">
    <property type="entry name" value="JMJC DOMAIN-CONTAINING HISTONE DEMETHYLATION PROTEIN"/>
    <property type="match status" value="1"/>
</dbReference>
<dbReference type="GO" id="GO:0000785">
    <property type="term" value="C:chromatin"/>
    <property type="evidence" value="ECO:0007669"/>
    <property type="project" value="TreeGrafter"/>
</dbReference>
<protein>
    <recommendedName>
        <fullName evidence="5">JmjC domain-containing protein</fullName>
    </recommendedName>
</protein>
<feature type="compositionally biased region" description="Basic and acidic residues" evidence="4">
    <location>
        <begin position="821"/>
        <end position="844"/>
    </location>
</feature>
<dbReference type="EMBL" id="AWGJ01000010">
    <property type="protein sequence ID" value="ODN75511.1"/>
    <property type="molecule type" value="Genomic_DNA"/>
</dbReference>
<feature type="region of interest" description="Disordered" evidence="4">
    <location>
        <begin position="1237"/>
        <end position="1291"/>
    </location>
</feature>
<dbReference type="RefSeq" id="XP_018991161.1">
    <property type="nucleotide sequence ID" value="XM_019141186.1"/>
</dbReference>
<dbReference type="OrthoDB" id="2575925at2759"/>
<feature type="region of interest" description="Disordered" evidence="4">
    <location>
        <begin position="1367"/>
        <end position="1401"/>
    </location>
</feature>
<sequence>MSFLDDGLDPLPTEFDPDRVPAPPASPPRPPAPQPQEDAPVIPSDEESKVPEEEEEGGYAAEEDEGEGGMELMGYLQDLIDDGEEEQPEQAGPPAEREAAPSSPLSDLPDLPDEIDFPFIRRSPTPPASVSSAAPSEAIPHAESSASAAQRAATLSQSETAPAASMSNDATQSVNPSAGIKRARAQLDIIATSESVRGINRPKSNGSQSATDTGDEDRQSKKAKSDKKPRHTKKALDPTGTGLKVKGPEKVPTRAKVITEAQRKKILKGQTIEVQMSPCQRPIYAAWGKCTQCISKVSGDMCRFRDFRVFPIDPVTTAITGPGYFTDNPWPQPLTPLPTKFSSEFSPAIISATEHTVAPILLPLITSESRHIHTHPGTLYRGIDTAKHRSVCDFCSSTIFGGWWFCKSCGRDYCLECERYFPDSVEGMKESPWPLADAARPRLLKCIAQPSRATQNGKDAGKDGGKPEKKGKELAWHVRGDLQAVSRFEKDEIKEHWLSLSEYVLAGKDSDKLDLAGKLRVMGLRGDGEATGLVKEWIEKAEKAPEPEKEKGPEEDEEVRDLDDIFKEMNDDPPRQPTPPLISPSAAKPPKYVYTETCHPASHVLDPLTSSDPTPVAHPDPPDPAGIPNLPYMYLPAPNLTDSLFDELWAKGEPIIVDGIGSRMGDWGPDRFREMFGSEKCSVVDCQSDEPQDSTIDGFFAKFGEEGEKRGKKILKLKDWPPGDEFANTHPTLYHDFSRALPAPDWTRRDGVSNLYSHFPPGPTRPDIGPKMYAAFAADEGPGGFGSTRLHMDVADAINVMLYAAPFVEEGVPEGESPTEGAEKDPPGLPEKEKEEKMKGSKKETKPGCAVWDLYPASAADKIRDFLKSKFDKTHSFIDPIHSQRFYLDSDLRKELYEKKGVSGWRVWQYPGQAVFIPAGCAHQVCNLSDSIKIAIDFVSPRTSPMSTNGVADNVADNVPRCQRLTRDFRRENYMKAWKEDVLQLYNVLWFAWMSCREARVRRVQEEKDREVREKEREERSRGLRDGLSSQNPRSRERPAPFSACPSSGPLSPGFAMGGMGMGIGLRGWGEDTTTAFRPNFSSVRDEPVRSVNISSVRDEPIWNGNTSSARDEPVRGALGLGFAGESSLRGAAPVITSEVNGKEVEATATLASALGDRVDPPASATAPNTSEKATHGDVVSQDAPGKAAKRQLAESLFNLTLKHHDPNPAEVFLASSAYIKSRKAFGLDQIGQANAGLGKNAPVGGPAATRATRSQPDQPLTAPLNDLTRKSSIPSSSTRPPSRPKSKTPKAIRSAYDDFLAQSKNEGLGADEANLAELAGLGVWDRLRDTGDRGSTPILTVNGNSESTPQTIPLDALLQNQVPSGTAETAMSGEAAETETELGLVAEHDGYGDAPDLDLGEQERIDLMAQIQSLNENGDDDDDIEMDGEGPY</sequence>
<feature type="region of interest" description="Disordered" evidence="4">
    <location>
        <begin position="811"/>
        <end position="844"/>
    </location>
</feature>
<gene>
    <name evidence="6" type="ORF">L202_06639</name>
</gene>
<feature type="region of interest" description="Disordered" evidence="4">
    <location>
        <begin position="1004"/>
        <end position="1056"/>
    </location>
</feature>
<dbReference type="GO" id="GO:0003712">
    <property type="term" value="F:transcription coregulator activity"/>
    <property type="evidence" value="ECO:0007669"/>
    <property type="project" value="TreeGrafter"/>
</dbReference>
<accession>A0A1E3HJC6</accession>
<dbReference type="GO" id="GO:0006357">
    <property type="term" value="P:regulation of transcription by RNA polymerase II"/>
    <property type="evidence" value="ECO:0007669"/>
    <property type="project" value="TreeGrafter"/>
</dbReference>
<dbReference type="SUPFAM" id="SSF51197">
    <property type="entry name" value="Clavaminate synthase-like"/>
    <property type="match status" value="1"/>
</dbReference>
<dbReference type="GO" id="GO:0032454">
    <property type="term" value="F:histone H3K9 demethylase activity"/>
    <property type="evidence" value="ECO:0007669"/>
    <property type="project" value="InterPro"/>
</dbReference>
<feature type="compositionally biased region" description="Basic and acidic residues" evidence="4">
    <location>
        <begin position="540"/>
        <end position="552"/>
    </location>
</feature>
<feature type="domain" description="JmjC" evidence="5">
    <location>
        <begin position="748"/>
        <end position="955"/>
    </location>
</feature>
<evidence type="ECO:0000256" key="1">
    <source>
        <dbReference type="ARBA" id="ARBA00004123"/>
    </source>
</evidence>
<dbReference type="InterPro" id="IPR045109">
    <property type="entry name" value="LSDs-like"/>
</dbReference>
<feature type="region of interest" description="Disordered" evidence="4">
    <location>
        <begin position="452"/>
        <end position="471"/>
    </location>
</feature>
<dbReference type="GO" id="GO:0031490">
    <property type="term" value="F:chromatin DNA binding"/>
    <property type="evidence" value="ECO:0007669"/>
    <property type="project" value="TreeGrafter"/>
</dbReference>
<keyword evidence="2" id="KW-0479">Metal-binding</keyword>
<evidence type="ECO:0000256" key="3">
    <source>
        <dbReference type="ARBA" id="ARBA00023242"/>
    </source>
</evidence>
<feature type="region of interest" description="Disordered" evidence="4">
    <location>
        <begin position="1413"/>
        <end position="1433"/>
    </location>
</feature>
<feature type="compositionally biased region" description="Basic and acidic residues" evidence="4">
    <location>
        <begin position="459"/>
        <end position="471"/>
    </location>
</feature>
<reference evidence="6 7" key="1">
    <citation type="submission" date="2016-06" db="EMBL/GenBank/DDBJ databases">
        <title>Evolution of pathogenesis and genome organization in the Tremellales.</title>
        <authorList>
            <person name="Cuomo C."/>
            <person name="Litvintseva A."/>
            <person name="Heitman J."/>
            <person name="Chen Y."/>
            <person name="Sun S."/>
            <person name="Springer D."/>
            <person name="Dromer F."/>
            <person name="Young S."/>
            <person name="Zeng Q."/>
            <person name="Chapman S."/>
            <person name="Gujja S."/>
            <person name="Saif S."/>
            <person name="Birren B."/>
        </authorList>
    </citation>
    <scope>NUCLEOTIDE SEQUENCE [LARGE SCALE GENOMIC DNA]</scope>
    <source>
        <strain evidence="6 7">CBS 6039</strain>
    </source>
</reference>
<evidence type="ECO:0000259" key="5">
    <source>
        <dbReference type="PROSITE" id="PS51184"/>
    </source>
</evidence>
<feature type="region of interest" description="Disordered" evidence="4">
    <location>
        <begin position="567"/>
        <end position="587"/>
    </location>
</feature>
<feature type="compositionally biased region" description="Polar residues" evidence="4">
    <location>
        <begin position="165"/>
        <end position="176"/>
    </location>
</feature>
<feature type="compositionally biased region" description="Polar residues" evidence="4">
    <location>
        <begin position="202"/>
        <end position="212"/>
    </location>
</feature>
<feature type="compositionally biased region" description="Basic residues" evidence="4">
    <location>
        <begin position="221"/>
        <end position="233"/>
    </location>
</feature>
<dbReference type="Pfam" id="PF02373">
    <property type="entry name" value="JmjC"/>
    <property type="match status" value="1"/>
</dbReference>
<comment type="subcellular location">
    <subcellularLocation>
        <location evidence="1">Nucleus</location>
    </subcellularLocation>
</comment>
<feature type="compositionally biased region" description="Low complexity" evidence="4">
    <location>
        <begin position="89"/>
        <end position="109"/>
    </location>
</feature>
<feature type="compositionally biased region" description="Pro residues" evidence="4">
    <location>
        <begin position="20"/>
        <end position="34"/>
    </location>
</feature>
<comment type="caution">
    <text evidence="6">The sequence shown here is derived from an EMBL/GenBank/DDBJ whole genome shotgun (WGS) entry which is preliminary data.</text>
</comment>
<name>A0A1E3HJC6_9TREE</name>
<feature type="compositionally biased region" description="Acidic residues" evidence="4">
    <location>
        <begin position="52"/>
        <end position="68"/>
    </location>
</feature>
<feature type="compositionally biased region" description="Acidic residues" evidence="4">
    <location>
        <begin position="1418"/>
        <end position="1433"/>
    </location>
</feature>
<keyword evidence="7" id="KW-1185">Reference proteome</keyword>
<evidence type="ECO:0000256" key="2">
    <source>
        <dbReference type="ARBA" id="ARBA00022723"/>
    </source>
</evidence>
<dbReference type="Proteomes" id="UP000094065">
    <property type="component" value="Unassembled WGS sequence"/>
</dbReference>
<feature type="region of interest" description="Disordered" evidence="4">
    <location>
        <begin position="540"/>
        <end position="559"/>
    </location>
</feature>
<dbReference type="PROSITE" id="PS51184">
    <property type="entry name" value="JMJC"/>
    <property type="match status" value="1"/>
</dbReference>
<evidence type="ECO:0000313" key="6">
    <source>
        <dbReference type="EMBL" id="ODN75511.1"/>
    </source>
</evidence>
<feature type="region of interest" description="Disordered" evidence="4">
    <location>
        <begin position="1"/>
        <end position="178"/>
    </location>
</feature>
<feature type="region of interest" description="Disordered" evidence="4">
    <location>
        <begin position="193"/>
        <end position="247"/>
    </location>
</feature>
<dbReference type="GeneID" id="30157948"/>
<dbReference type="STRING" id="1295533.A0A1E3HJC6"/>
<feature type="region of interest" description="Disordered" evidence="4">
    <location>
        <begin position="603"/>
        <end position="624"/>
    </location>
</feature>
<dbReference type="Gene3D" id="2.60.120.650">
    <property type="entry name" value="Cupin"/>
    <property type="match status" value="1"/>
</dbReference>
<proteinExistence type="predicted"/>
<organism evidence="6 7">
    <name type="scientific">Cryptococcus amylolentus CBS 6039</name>
    <dbReference type="NCBI Taxonomy" id="1295533"/>
    <lineage>
        <taxon>Eukaryota</taxon>
        <taxon>Fungi</taxon>
        <taxon>Dikarya</taxon>
        <taxon>Basidiomycota</taxon>
        <taxon>Agaricomycotina</taxon>
        <taxon>Tremellomycetes</taxon>
        <taxon>Tremellales</taxon>
        <taxon>Cryptococcaceae</taxon>
        <taxon>Cryptococcus</taxon>
    </lineage>
</organism>
<dbReference type="SMART" id="SM00558">
    <property type="entry name" value="JmjC"/>
    <property type="match status" value="1"/>
</dbReference>
<evidence type="ECO:0000313" key="7">
    <source>
        <dbReference type="Proteomes" id="UP000094065"/>
    </source>
</evidence>